<keyword evidence="1" id="KW-0732">Signal</keyword>
<sequence>MPSHILKILTLLLCTLLTSHTVNAQHSDNPKLGINVGGLGKLSSSIPFTDIFKISRGWFTSCEFNWQTGQPIDPDCTRKTSLNTREQKLLHLDGNGWVRSLPRPQDTPVFTSVTSTWRLSEHFPTGRYVVLYDGEGSMKITGDLRMGHQRPGHIEFDLLSPKRNLRLQITRTDPRNNGEYIRNIRIIPKKNEQDYRSKVFNADYLARIRPMHSIRFMPWTNPRGNKAVEWNQRTPIGAAHYTGDNGLPAERMVDLANAVDATPWLSIPYKASDNYMRQYARMVKNRLRKNQTVYVEYSNEVWNTIFPAATYAARKADKFWKFPYKEVKGGKRRVLLAANWYAKRSVEMCRIWKQEFGGQKNRVKCVVGSLNSVPWVGKEILECPLWKEANGCGRHIDAYGIGPYFGDYIARKENRDTVKSWTRDADGGKSRLFREIFEGGLIKNGPKGGSMTRLRDQIYANKKLADQYQIPLIAYEAGQHLIRYDPPHDVKDPAVLNLFMSVQKDPRMRDAYQRYLETWQAGGGGLMLHFYGIGQPEPKNFFGMLDHLHQPSTPKYLALMDYLGSKSSYVPPRRTYVAPPVAKAPVPTQQAQPPQEIPILPMPEEEIPILPMPGEEIPILPMPGEETLILPMPEELIMQQNTLPLAPQPSNQQPIRFFSQNIVGPGINGWRLKNNTAVSPPLTLTSNVKHQLHLTWHFKNTQQSPNAYFHLFAIDHNDGRKLLYRQTADDIAIAGNSEQYYIEDINRYIGPPIRFMIETSPGLPVTVGHFSY</sequence>
<organism evidence="2">
    <name type="scientific">uncultured Thiotrichaceae bacterium</name>
    <dbReference type="NCBI Taxonomy" id="298394"/>
    <lineage>
        <taxon>Bacteria</taxon>
        <taxon>Pseudomonadati</taxon>
        <taxon>Pseudomonadota</taxon>
        <taxon>Gammaproteobacteria</taxon>
        <taxon>Thiotrichales</taxon>
        <taxon>Thiotrichaceae</taxon>
        <taxon>environmental samples</taxon>
    </lineage>
</organism>
<name>A0A6S6TDL1_9GAMM</name>
<protein>
    <recommendedName>
        <fullName evidence="3">Cellulose-binding domain protein</fullName>
    </recommendedName>
</protein>
<accession>A0A6S6TDL1</accession>
<dbReference type="EMBL" id="CACVAY010000082">
    <property type="protein sequence ID" value="CAA6817265.1"/>
    <property type="molecule type" value="Genomic_DNA"/>
</dbReference>
<proteinExistence type="predicted"/>
<reference evidence="2" key="1">
    <citation type="submission" date="2020-01" db="EMBL/GenBank/DDBJ databases">
        <authorList>
            <person name="Meier V. D."/>
            <person name="Meier V D."/>
        </authorList>
    </citation>
    <scope>NUCLEOTIDE SEQUENCE</scope>
    <source>
        <strain evidence="2">HLG_WM_MAG_07</strain>
    </source>
</reference>
<gene>
    <name evidence="2" type="ORF">HELGO_WM17233</name>
</gene>
<dbReference type="SUPFAM" id="SSF51445">
    <property type="entry name" value="(Trans)glycosidases"/>
    <property type="match status" value="1"/>
</dbReference>
<evidence type="ECO:0000313" key="2">
    <source>
        <dbReference type="EMBL" id="CAA6817265.1"/>
    </source>
</evidence>
<feature type="signal peptide" evidence="1">
    <location>
        <begin position="1"/>
        <end position="24"/>
    </location>
</feature>
<evidence type="ECO:0008006" key="3">
    <source>
        <dbReference type="Google" id="ProtNLM"/>
    </source>
</evidence>
<dbReference type="AlphaFoldDB" id="A0A6S6TDL1"/>
<evidence type="ECO:0000256" key="1">
    <source>
        <dbReference type="SAM" id="SignalP"/>
    </source>
</evidence>
<dbReference type="InterPro" id="IPR017853">
    <property type="entry name" value="GH"/>
</dbReference>
<feature type="chain" id="PRO_5028312720" description="Cellulose-binding domain protein" evidence="1">
    <location>
        <begin position="25"/>
        <end position="772"/>
    </location>
</feature>